<dbReference type="RefSeq" id="WP_280107489.1">
    <property type="nucleotide sequence ID" value="NZ_CP123000.1"/>
</dbReference>
<dbReference type="Proteomes" id="UP001227095">
    <property type="component" value="Chromosome"/>
</dbReference>
<dbReference type="EMBL" id="CP123000">
    <property type="protein sequence ID" value="WGI69275.1"/>
    <property type="molecule type" value="Genomic_DNA"/>
</dbReference>
<sequence>MTESLATDNLKGSAPAQFFDCNQTLSNHRHAVKDYFPIFIVSYPRSRATFV</sequence>
<reference evidence="1 2" key="1">
    <citation type="submission" date="2023-04" db="EMBL/GenBank/DDBJ databases">
        <title>Neorhizobium petrolearium OS53, complete genome.</title>
        <authorList>
            <person name="Yu T."/>
        </authorList>
    </citation>
    <scope>NUCLEOTIDE SEQUENCE [LARGE SCALE GENOMIC DNA]</scope>
    <source>
        <strain evidence="1 2">OS53</strain>
    </source>
</reference>
<evidence type="ECO:0000313" key="1">
    <source>
        <dbReference type="EMBL" id="WGI69275.1"/>
    </source>
</evidence>
<evidence type="ECO:0000313" key="2">
    <source>
        <dbReference type="Proteomes" id="UP001227095"/>
    </source>
</evidence>
<organism evidence="1 2">
    <name type="scientific">Neorhizobium petrolearium</name>
    <dbReference type="NCBI Taxonomy" id="515361"/>
    <lineage>
        <taxon>Bacteria</taxon>
        <taxon>Pseudomonadati</taxon>
        <taxon>Pseudomonadota</taxon>
        <taxon>Alphaproteobacteria</taxon>
        <taxon>Hyphomicrobiales</taxon>
        <taxon>Rhizobiaceae</taxon>
        <taxon>Rhizobium/Agrobacterium group</taxon>
        <taxon>Neorhizobium</taxon>
    </lineage>
</organism>
<accession>A0ABY8M753</accession>
<protein>
    <submittedName>
        <fullName evidence="1">Uncharacterized protein</fullName>
    </submittedName>
</protein>
<name>A0ABY8M753_9HYPH</name>
<gene>
    <name evidence="1" type="ORF">QEO92_04075</name>
</gene>
<keyword evidence="2" id="KW-1185">Reference proteome</keyword>
<proteinExistence type="predicted"/>